<organism evidence="2 3">
    <name type="scientific">Rosa chinensis</name>
    <name type="common">China rose</name>
    <dbReference type="NCBI Taxonomy" id="74649"/>
    <lineage>
        <taxon>Eukaryota</taxon>
        <taxon>Viridiplantae</taxon>
        <taxon>Streptophyta</taxon>
        <taxon>Embryophyta</taxon>
        <taxon>Tracheophyta</taxon>
        <taxon>Spermatophyta</taxon>
        <taxon>Magnoliopsida</taxon>
        <taxon>eudicotyledons</taxon>
        <taxon>Gunneridae</taxon>
        <taxon>Pentapetalae</taxon>
        <taxon>rosids</taxon>
        <taxon>fabids</taxon>
        <taxon>Rosales</taxon>
        <taxon>Rosaceae</taxon>
        <taxon>Rosoideae</taxon>
        <taxon>Rosoideae incertae sedis</taxon>
        <taxon>Rosa</taxon>
    </lineage>
</organism>
<reference evidence="2 3" key="1">
    <citation type="journal article" date="2018" name="Nat. Genet.">
        <title>The Rosa genome provides new insights in the design of modern roses.</title>
        <authorList>
            <person name="Bendahmane M."/>
        </authorList>
    </citation>
    <scope>NUCLEOTIDE SEQUENCE [LARGE SCALE GENOMIC DNA]</scope>
    <source>
        <strain evidence="3">cv. Old Blush</strain>
    </source>
</reference>
<dbReference type="Proteomes" id="UP000238479">
    <property type="component" value="Chromosome 4"/>
</dbReference>
<gene>
    <name evidence="2" type="ORF">RchiOBHm_Chr4g0395761</name>
</gene>
<dbReference type="EMBL" id="PDCK01000042">
    <property type="protein sequence ID" value="PRQ36818.1"/>
    <property type="molecule type" value="Genomic_DNA"/>
</dbReference>
<keyword evidence="3" id="KW-1185">Reference proteome</keyword>
<proteinExistence type="predicted"/>
<feature type="compositionally biased region" description="Low complexity" evidence="1">
    <location>
        <begin position="91"/>
        <end position="100"/>
    </location>
</feature>
<evidence type="ECO:0000313" key="3">
    <source>
        <dbReference type="Proteomes" id="UP000238479"/>
    </source>
</evidence>
<comment type="caution">
    <text evidence="2">The sequence shown here is derived from an EMBL/GenBank/DDBJ whole genome shotgun (WGS) entry which is preliminary data.</text>
</comment>
<accession>A0A2P6QRP9</accession>
<protein>
    <submittedName>
        <fullName evidence="2">Uncharacterized protein</fullName>
    </submittedName>
</protein>
<sequence>MAPSASTSKVARSIALRIKAVQMKRSRKTVSEPPITSPNRKPATPKKAEARLTEANKATFPRRSPRKHKATQSSKDASAKRSMPPPKAGNSKKAVATKKSSSSRKSAKSKSSEDSDDDDDNVTGGLRLLKRGMVTMNKITRRLIRAKKLKVNCNADGEPIGKASKKMQSYIGVLAHTKIPISINDWRNVPSDEVKKTRFGIVFRMLMWCQKNGRKW</sequence>
<dbReference type="Gramene" id="PRQ36818">
    <property type="protein sequence ID" value="PRQ36818"/>
    <property type="gene ID" value="RchiOBHm_Chr4g0395761"/>
</dbReference>
<evidence type="ECO:0000313" key="2">
    <source>
        <dbReference type="EMBL" id="PRQ36818.1"/>
    </source>
</evidence>
<name>A0A2P6QRP9_ROSCH</name>
<dbReference type="AlphaFoldDB" id="A0A2P6QRP9"/>
<evidence type="ECO:0000256" key="1">
    <source>
        <dbReference type="SAM" id="MobiDB-lite"/>
    </source>
</evidence>
<feature type="region of interest" description="Disordered" evidence="1">
    <location>
        <begin position="18"/>
        <end position="124"/>
    </location>
</feature>